<dbReference type="InterPro" id="IPR029058">
    <property type="entry name" value="AB_hydrolase_fold"/>
</dbReference>
<dbReference type="AlphaFoldDB" id="A0AA39R398"/>
<dbReference type="InterPro" id="IPR027417">
    <property type="entry name" value="P-loop_NTPase"/>
</dbReference>
<sequence length="1161" mass="131578">MVKERGLLQIYHPKEGTTITADVVFVHGLFGDRQQTWTKKIKQHKKTPDPNSDYPSQPRKNQLFSRGKGLILSDSRAFSKEGLSGEGLQQPTSSSLEVFWPRDLLPSRFPDFRIFTWGYDVDIDHAFSGTSTATVFQHAANLLSDLCDVRISGDAESRPLFFVAHSLGGIVVKDALNQSLNAPTHQKAIARATAGVCFLGTPHRGTSIAALGETVLRISKLWGKSPNLCVLQALKYDAETLDRVQSSFIITLIDPRCKINIRSFREAEKHLGVAVVDRFSSIVGNPNEIVTDIQADHRNMTKFAQPDEPGFLSICNALDRWMKELSVASSEFFLESLTNGERRRRVDQVANPYDGTFDWLFNPKVGFSVWLSGLQQAGTPIFFWIQGKPGSGKSTLMKYALAQKKTRELLALADPGTWHLVPFFFHDRGSSIQKSVIGLLQELLYRLVEADEKLVAFIPARLIRQLLKRNTATTQVSMLPQQYGENRGQDYVHQGSSGAESWFADDLQEALIAITRQEEVPLNVLFFIDALDEHEGNHRDLIRVIQNSFKATEASKVKVKFCLASRPDPAFTNAFGFCPGLLVQEYTRDDVQWYAHQQIVSNILYRDIDQDMSELQELTVEITQRANGVFIWVRIVIEELIERFLDGSTISQLGEILSAMPEELKDLYRRTLSKVKPEYELESYVMTQIVLCARNTQTLKSLLVATDIALERKVERMSWATMERRLASRCGGLLEETSASGQIQFLHQTVKAFFTHRHHAISMFRHSEDSPAELGSYYMLKYCIYIATRLPSAELEESSETLKYLFNYAEDSSTAPESDIGELLECLIKKPRRCAFFPWEVPNATDDTKDGLQSFFLHGRSMSTSHHAPPHSRHRYYDLLSVSLHNGILSYAQYRFPHGLPRTLPGQAPLLHYALDSIYLRFKDNPILIDWLLEKGADPNERHVMIDNERITKGPTPLGYVLSPNYWEHFYETMELLLRGGASPNISIVAEDQKPMSALRLAMTLPEKIPEENCEEIVRILLKYKADCNQIDTEGFRPLYHAISQKLWKAAEYLLQYGANPSDFGNEINALQPQSFKHDQELYQGVMEMQALLKEYSTESEGGSRGESTVVEDYHDLRAAQSRVLPPAVEGGCSISGPLSSQLMEDNKRIYWMMRGRSLQR</sequence>
<feature type="compositionally biased region" description="Polar residues" evidence="2">
    <location>
        <begin position="49"/>
        <end position="60"/>
    </location>
</feature>
<dbReference type="PANTHER" id="PTHR10039:SF5">
    <property type="entry name" value="NACHT DOMAIN-CONTAINING PROTEIN"/>
    <property type="match status" value="1"/>
</dbReference>
<dbReference type="InterPro" id="IPR002110">
    <property type="entry name" value="Ankyrin_rpt"/>
</dbReference>
<dbReference type="Proteomes" id="UP001166286">
    <property type="component" value="Unassembled WGS sequence"/>
</dbReference>
<comment type="caution">
    <text evidence="4">The sequence shown here is derived from an EMBL/GenBank/DDBJ whole genome shotgun (WGS) entry which is preliminary data.</text>
</comment>
<dbReference type="Gene3D" id="1.25.40.20">
    <property type="entry name" value="Ankyrin repeat-containing domain"/>
    <property type="match status" value="1"/>
</dbReference>
<keyword evidence="1" id="KW-0677">Repeat</keyword>
<evidence type="ECO:0000256" key="2">
    <source>
        <dbReference type="SAM" id="MobiDB-lite"/>
    </source>
</evidence>
<dbReference type="SUPFAM" id="SSF53474">
    <property type="entry name" value="alpha/beta-Hydrolases"/>
    <property type="match status" value="1"/>
</dbReference>
<dbReference type="Gene3D" id="3.40.50.300">
    <property type="entry name" value="P-loop containing nucleotide triphosphate hydrolases"/>
    <property type="match status" value="1"/>
</dbReference>
<dbReference type="InterPro" id="IPR036770">
    <property type="entry name" value="Ankyrin_rpt-contain_sf"/>
</dbReference>
<dbReference type="Pfam" id="PF24883">
    <property type="entry name" value="NPHP3_N"/>
    <property type="match status" value="1"/>
</dbReference>
<dbReference type="SMART" id="SM00248">
    <property type="entry name" value="ANK"/>
    <property type="match status" value="4"/>
</dbReference>
<name>A0AA39R398_9LECA</name>
<evidence type="ECO:0000313" key="5">
    <source>
        <dbReference type="Proteomes" id="UP001166286"/>
    </source>
</evidence>
<organism evidence="4 5">
    <name type="scientific">Cladonia borealis</name>
    <dbReference type="NCBI Taxonomy" id="184061"/>
    <lineage>
        <taxon>Eukaryota</taxon>
        <taxon>Fungi</taxon>
        <taxon>Dikarya</taxon>
        <taxon>Ascomycota</taxon>
        <taxon>Pezizomycotina</taxon>
        <taxon>Lecanoromycetes</taxon>
        <taxon>OSLEUM clade</taxon>
        <taxon>Lecanoromycetidae</taxon>
        <taxon>Lecanorales</taxon>
        <taxon>Lecanorineae</taxon>
        <taxon>Cladoniaceae</taxon>
        <taxon>Cladonia</taxon>
    </lineage>
</organism>
<reference evidence="4" key="1">
    <citation type="submission" date="2023-03" db="EMBL/GenBank/DDBJ databases">
        <title>Complete genome of Cladonia borealis.</title>
        <authorList>
            <person name="Park H."/>
        </authorList>
    </citation>
    <scope>NUCLEOTIDE SEQUENCE</scope>
    <source>
        <strain evidence="4">ANT050790</strain>
    </source>
</reference>
<feature type="region of interest" description="Disordered" evidence="2">
    <location>
        <begin position="39"/>
        <end position="60"/>
    </location>
</feature>
<keyword evidence="5" id="KW-1185">Reference proteome</keyword>
<evidence type="ECO:0000313" key="4">
    <source>
        <dbReference type="EMBL" id="KAK0512960.1"/>
    </source>
</evidence>
<feature type="domain" description="Nephrocystin 3-like N-terminal" evidence="3">
    <location>
        <begin position="355"/>
        <end position="465"/>
    </location>
</feature>
<evidence type="ECO:0000259" key="3">
    <source>
        <dbReference type="Pfam" id="PF24883"/>
    </source>
</evidence>
<proteinExistence type="predicted"/>
<dbReference type="PANTHER" id="PTHR10039">
    <property type="entry name" value="AMELOGENIN"/>
    <property type="match status" value="1"/>
</dbReference>
<accession>A0AA39R398</accession>
<protein>
    <recommendedName>
        <fullName evidence="3">Nephrocystin 3-like N-terminal domain-containing protein</fullName>
    </recommendedName>
</protein>
<dbReference type="InterPro" id="IPR056884">
    <property type="entry name" value="NPHP3-like_N"/>
</dbReference>
<dbReference type="SUPFAM" id="SSF48403">
    <property type="entry name" value="Ankyrin repeat"/>
    <property type="match status" value="1"/>
</dbReference>
<dbReference type="Gene3D" id="3.40.50.1820">
    <property type="entry name" value="alpha/beta hydrolase"/>
    <property type="match status" value="1"/>
</dbReference>
<dbReference type="SUPFAM" id="SSF52540">
    <property type="entry name" value="P-loop containing nucleoside triphosphate hydrolases"/>
    <property type="match status" value="1"/>
</dbReference>
<evidence type="ECO:0000256" key="1">
    <source>
        <dbReference type="ARBA" id="ARBA00022737"/>
    </source>
</evidence>
<gene>
    <name evidence="4" type="ORF">JMJ35_004977</name>
</gene>
<dbReference type="EMBL" id="JAFEKC020000009">
    <property type="protein sequence ID" value="KAK0512960.1"/>
    <property type="molecule type" value="Genomic_DNA"/>
</dbReference>